<gene>
    <name evidence="2" type="ORF">HU737_015450</name>
    <name evidence="1" type="ORF">HU737_11030</name>
</gene>
<dbReference type="AlphaFoldDB" id="A0A923JWF2"/>
<evidence type="ECO:0000313" key="1">
    <source>
        <dbReference type="EMBL" id="MBC3441218.1"/>
    </source>
</evidence>
<dbReference type="EMBL" id="JABWRE010000006">
    <property type="protein sequence ID" value="MBC3441218.1"/>
    <property type="molecule type" value="Genomic_DNA"/>
</dbReference>
<name>A0A923JWF2_9PSED</name>
<accession>A0A923JWF2</accession>
<evidence type="ECO:0000313" key="2">
    <source>
        <dbReference type="EMBL" id="MBV4537366.1"/>
    </source>
</evidence>
<dbReference type="Proteomes" id="UP000599879">
    <property type="component" value="Unassembled WGS sequence"/>
</dbReference>
<reference evidence="1" key="2">
    <citation type="submission" date="2020-07" db="EMBL/GenBank/DDBJ databases">
        <authorList>
            <person name="Lood C."/>
            <person name="Girard L."/>
        </authorList>
    </citation>
    <scope>NUCLEOTIDE SEQUENCE</scope>
    <source>
        <strain evidence="1">SWRI10</strain>
    </source>
</reference>
<dbReference type="RefSeq" id="WP_186554766.1">
    <property type="nucleotide sequence ID" value="NZ_JABWRE020000001.1"/>
</dbReference>
<sequence>MDGAKNLVGKRVLFIAPMFFGYEKLIKAELELKGASVEYFNDRPDNGFWTKALIRVDRRLLARKTDVYYRNIIESTCGETYDHILIVRGEAISIKLLRRLREIQPKARLSLYLWDSMHYNPNARKLLGEFDQVFSFDRSDVEQNMKLEFLPLFYGREFERSAQWSDAPEYDACFIGTIHTDRYKVLEKVVNSLQARGRKVFVFCYYPSKLLFRLRALMDPGFRRFGRKYVSFNGMKLSAVVERIAQSRAVIDVNRPGQLGLTMRTIEAVGAQRKLITTNADVVNYDLYQSRGVLLVDRQNPVVDDEFLYRKELPFDSVLREQYSVSTWVDRIFR</sequence>
<comment type="caution">
    <text evidence="1">The sequence shown here is derived from an EMBL/GenBank/DDBJ whole genome shotgun (WGS) entry which is preliminary data.</text>
</comment>
<reference evidence="2" key="3">
    <citation type="submission" date="2021-06" db="EMBL/GenBank/DDBJ databases">
        <title>Updating the genus Pseudomonas: Description of 43 new species and partition of the Pseudomonas putida group.</title>
        <authorList>
            <person name="Girard L."/>
            <person name="Lood C."/>
            <person name="Vandamme P."/>
            <person name="Rokni-Zadeh H."/>
            <person name="Van Noort V."/>
            <person name="Hofte M."/>
            <person name="Lavigne R."/>
            <person name="De Mot R."/>
        </authorList>
    </citation>
    <scope>NUCLEOTIDE SEQUENCE</scope>
    <source>
        <strain evidence="2">SWRI10</strain>
    </source>
</reference>
<reference evidence="1" key="1">
    <citation type="journal article" date="2020" name="Microorganisms">
        <title>Reliable Identification of Environmental Pseudomonas Isolates Using the rpoD Gene.</title>
        <authorList>
            <consortium name="The Broad Institute Genome Sequencing Platform"/>
            <person name="Girard L."/>
            <person name="Lood C."/>
            <person name="Rokni-Zadeh H."/>
            <person name="van Noort V."/>
            <person name="Lavigne R."/>
            <person name="De Mot R."/>
        </authorList>
    </citation>
    <scope>NUCLEOTIDE SEQUENCE</scope>
    <source>
        <strain evidence="1">SWRI10</strain>
    </source>
</reference>
<protein>
    <recommendedName>
        <fullName evidence="3">Eps11J</fullName>
    </recommendedName>
</protein>
<proteinExistence type="predicted"/>
<evidence type="ECO:0008006" key="3">
    <source>
        <dbReference type="Google" id="ProtNLM"/>
    </source>
</evidence>
<dbReference type="EMBL" id="JABWRE020000001">
    <property type="protein sequence ID" value="MBV4537366.1"/>
    <property type="molecule type" value="Genomic_DNA"/>
</dbReference>
<organism evidence="1">
    <name type="scientific">Pseudomonas urmiensis</name>
    <dbReference type="NCBI Taxonomy" id="2745493"/>
    <lineage>
        <taxon>Bacteria</taxon>
        <taxon>Pseudomonadati</taxon>
        <taxon>Pseudomonadota</taxon>
        <taxon>Gammaproteobacteria</taxon>
        <taxon>Pseudomonadales</taxon>
        <taxon>Pseudomonadaceae</taxon>
        <taxon>Pseudomonas</taxon>
    </lineage>
</organism>